<organism evidence="2 3">
    <name type="scientific">Odynerus spinipes</name>
    <dbReference type="NCBI Taxonomy" id="1348599"/>
    <lineage>
        <taxon>Eukaryota</taxon>
        <taxon>Metazoa</taxon>
        <taxon>Ecdysozoa</taxon>
        <taxon>Arthropoda</taxon>
        <taxon>Hexapoda</taxon>
        <taxon>Insecta</taxon>
        <taxon>Pterygota</taxon>
        <taxon>Neoptera</taxon>
        <taxon>Endopterygota</taxon>
        <taxon>Hymenoptera</taxon>
        <taxon>Apocrita</taxon>
        <taxon>Aculeata</taxon>
        <taxon>Vespoidea</taxon>
        <taxon>Vespidae</taxon>
        <taxon>Eumeninae</taxon>
        <taxon>Odynerus</taxon>
    </lineage>
</organism>
<proteinExistence type="predicted"/>
<dbReference type="EMBL" id="JAIFRP010000050">
    <property type="protein sequence ID" value="KAK2580591.1"/>
    <property type="molecule type" value="Genomic_DNA"/>
</dbReference>
<evidence type="ECO:0000313" key="3">
    <source>
        <dbReference type="Proteomes" id="UP001258017"/>
    </source>
</evidence>
<reference evidence="2" key="1">
    <citation type="submission" date="2021-08" db="EMBL/GenBank/DDBJ databases">
        <authorList>
            <person name="Misof B."/>
            <person name="Oliver O."/>
            <person name="Podsiadlowski L."/>
            <person name="Donath A."/>
            <person name="Peters R."/>
            <person name="Mayer C."/>
            <person name="Rust J."/>
            <person name="Gunkel S."/>
            <person name="Lesny P."/>
            <person name="Martin S."/>
            <person name="Oeyen J.P."/>
            <person name="Petersen M."/>
            <person name="Panagiotis P."/>
            <person name="Wilbrandt J."/>
            <person name="Tanja T."/>
        </authorList>
    </citation>
    <scope>NUCLEOTIDE SEQUENCE</scope>
    <source>
        <strain evidence="2">GBR_01_08_01A</strain>
        <tissue evidence="2">Thorax + abdomen</tissue>
    </source>
</reference>
<feature type="region of interest" description="Disordered" evidence="1">
    <location>
        <begin position="1"/>
        <end position="29"/>
    </location>
</feature>
<accession>A0AAD9VMU7</accession>
<comment type="caution">
    <text evidence="2">The sequence shown here is derived from an EMBL/GenBank/DDBJ whole genome shotgun (WGS) entry which is preliminary data.</text>
</comment>
<dbReference type="AlphaFoldDB" id="A0AAD9VMU7"/>
<feature type="compositionally biased region" description="Acidic residues" evidence="1">
    <location>
        <begin position="183"/>
        <end position="200"/>
    </location>
</feature>
<reference evidence="2" key="2">
    <citation type="journal article" date="2023" name="Commun. Biol.">
        <title>Intrasexual cuticular hydrocarbon dimorphism in a wasp sheds light on hydrocarbon biosynthesis genes in Hymenoptera.</title>
        <authorList>
            <person name="Moris V.C."/>
            <person name="Podsiadlowski L."/>
            <person name="Martin S."/>
            <person name="Oeyen J.P."/>
            <person name="Donath A."/>
            <person name="Petersen M."/>
            <person name="Wilbrandt J."/>
            <person name="Misof B."/>
            <person name="Liedtke D."/>
            <person name="Thamm M."/>
            <person name="Scheiner R."/>
            <person name="Schmitt T."/>
            <person name="Niehuis O."/>
        </authorList>
    </citation>
    <scope>NUCLEOTIDE SEQUENCE</scope>
    <source>
        <strain evidence="2">GBR_01_08_01A</strain>
    </source>
</reference>
<dbReference type="Proteomes" id="UP001258017">
    <property type="component" value="Unassembled WGS sequence"/>
</dbReference>
<evidence type="ECO:0000313" key="2">
    <source>
        <dbReference type="EMBL" id="KAK2580591.1"/>
    </source>
</evidence>
<feature type="region of interest" description="Disordered" evidence="1">
    <location>
        <begin position="128"/>
        <end position="261"/>
    </location>
</feature>
<name>A0AAD9VMU7_9HYME</name>
<protein>
    <submittedName>
        <fullName evidence="2">Uncharacterized protein</fullName>
    </submittedName>
</protein>
<sequence length="261" mass="30302">MGYKPRKGSNGRSKLHAVKQHRSPKNHASLSPCIHRCVGGESELLARTNEHSKHRSADWRRVRNYIMKALDFGVESGYLVPTDRSYRMLRVSSDLLNKHKRKRTPSKARKHRSKACVESWCSREGDKYEELDDDNRSPTRFEEYPVQDAKRKRRRSSRKRSRSRSRRRRSSRRSTRKRKGEENPEEAGEDDEDEDYEIDENAGKKTICTEHTSNDSKSTRSKTQDTGKTNAQGNDDISDVSVDEDDTDEEEDKKEANNTKS</sequence>
<feature type="compositionally biased region" description="Basic and acidic residues" evidence="1">
    <location>
        <begin position="212"/>
        <end position="225"/>
    </location>
</feature>
<feature type="compositionally biased region" description="Basic residues" evidence="1">
    <location>
        <begin position="1"/>
        <end position="25"/>
    </location>
</feature>
<feature type="compositionally biased region" description="Basic and acidic residues" evidence="1">
    <location>
        <begin position="128"/>
        <end position="143"/>
    </location>
</feature>
<gene>
    <name evidence="2" type="ORF">KPH14_007713</name>
</gene>
<evidence type="ECO:0000256" key="1">
    <source>
        <dbReference type="SAM" id="MobiDB-lite"/>
    </source>
</evidence>
<keyword evidence="3" id="KW-1185">Reference proteome</keyword>
<feature type="compositionally biased region" description="Basic residues" evidence="1">
    <location>
        <begin position="150"/>
        <end position="178"/>
    </location>
</feature>
<feature type="compositionally biased region" description="Acidic residues" evidence="1">
    <location>
        <begin position="236"/>
        <end position="252"/>
    </location>
</feature>